<gene>
    <name evidence="2" type="primary">106090700</name>
</gene>
<dbReference type="Proteomes" id="UP000095300">
    <property type="component" value="Unassembled WGS sequence"/>
</dbReference>
<dbReference type="AlphaFoldDB" id="A0A1I8PBG9"/>
<reference evidence="2" key="1">
    <citation type="submission" date="2020-05" db="UniProtKB">
        <authorList>
            <consortium name="EnsemblMetazoa"/>
        </authorList>
    </citation>
    <scope>IDENTIFICATION</scope>
    <source>
        <strain evidence="2">USDA</strain>
    </source>
</reference>
<accession>A0A1I8PBG9</accession>
<feature type="signal peptide" evidence="1">
    <location>
        <begin position="1"/>
        <end position="26"/>
    </location>
</feature>
<dbReference type="EnsemblMetazoa" id="SCAU006508-RA">
    <property type="protein sequence ID" value="SCAU006508-PA"/>
    <property type="gene ID" value="SCAU006508"/>
</dbReference>
<proteinExistence type="predicted"/>
<protein>
    <recommendedName>
        <fullName evidence="4">Protein sleepless</fullName>
    </recommendedName>
</protein>
<keyword evidence="1" id="KW-0732">Signal</keyword>
<evidence type="ECO:0008006" key="4">
    <source>
        <dbReference type="Google" id="ProtNLM"/>
    </source>
</evidence>
<sequence>MSSFKFIYALGALWVLQLVSFQTASAVECLECRGDSLIEAIDDVVFKSQCWFKPEHHFLLDFKMAVLNEIYHILENLYDSTNSKSEVKCRHDLEINCPSTTVGHSLMECETNHMKTLARAYRDLELCNGKSNDPINLELVKKAIIAGVVILGQVHSCCGCPDGDCCFLKRE</sequence>
<organism evidence="2 3">
    <name type="scientific">Stomoxys calcitrans</name>
    <name type="common">Stable fly</name>
    <name type="synonym">Conops calcitrans</name>
    <dbReference type="NCBI Taxonomy" id="35570"/>
    <lineage>
        <taxon>Eukaryota</taxon>
        <taxon>Metazoa</taxon>
        <taxon>Ecdysozoa</taxon>
        <taxon>Arthropoda</taxon>
        <taxon>Hexapoda</taxon>
        <taxon>Insecta</taxon>
        <taxon>Pterygota</taxon>
        <taxon>Neoptera</taxon>
        <taxon>Endopterygota</taxon>
        <taxon>Diptera</taxon>
        <taxon>Brachycera</taxon>
        <taxon>Muscomorpha</taxon>
        <taxon>Muscoidea</taxon>
        <taxon>Muscidae</taxon>
        <taxon>Stomoxys</taxon>
    </lineage>
</organism>
<evidence type="ECO:0000256" key="1">
    <source>
        <dbReference type="SAM" id="SignalP"/>
    </source>
</evidence>
<feature type="chain" id="PRO_5009326330" description="Protein sleepless" evidence="1">
    <location>
        <begin position="27"/>
        <end position="171"/>
    </location>
</feature>
<evidence type="ECO:0000313" key="2">
    <source>
        <dbReference type="EnsemblMetazoa" id="SCAU006508-PA"/>
    </source>
</evidence>
<dbReference type="VEuPathDB" id="VectorBase:SCAU006508"/>
<evidence type="ECO:0000313" key="3">
    <source>
        <dbReference type="Proteomes" id="UP000095300"/>
    </source>
</evidence>
<name>A0A1I8PBG9_STOCA</name>
<keyword evidence="3" id="KW-1185">Reference proteome</keyword>